<dbReference type="GeneID" id="97328852"/>
<feature type="chain" id="PRO_5044549877" evidence="1">
    <location>
        <begin position="30"/>
        <end position="545"/>
    </location>
</feature>
<accession>A0A174FAN0</accession>
<dbReference type="InterPro" id="IPR036439">
    <property type="entry name" value="Dockerin_dom_sf"/>
</dbReference>
<gene>
    <name evidence="4" type="ORF">EAI93_12705</name>
    <name evidence="3" type="ORF">ERS852456_02624</name>
</gene>
<evidence type="ECO:0000313" key="4">
    <source>
        <dbReference type="EMBL" id="RYS77009.1"/>
    </source>
</evidence>
<dbReference type="InterPro" id="IPR032675">
    <property type="entry name" value="LRR_dom_sf"/>
</dbReference>
<organism evidence="3 5">
    <name type="scientific">[Ruminococcus] torques</name>
    <dbReference type="NCBI Taxonomy" id="33039"/>
    <lineage>
        <taxon>Bacteria</taxon>
        <taxon>Bacillati</taxon>
        <taxon>Bacillota</taxon>
        <taxon>Clostridia</taxon>
        <taxon>Lachnospirales</taxon>
        <taxon>Lachnospiraceae</taxon>
        <taxon>Mediterraneibacter</taxon>
    </lineage>
</organism>
<evidence type="ECO:0000313" key="6">
    <source>
        <dbReference type="Proteomes" id="UP000292665"/>
    </source>
</evidence>
<dbReference type="Pfam" id="PF13306">
    <property type="entry name" value="LRR_5"/>
    <property type="match status" value="2"/>
</dbReference>
<name>A0A174FAN0_9FIRM</name>
<dbReference type="Gene3D" id="3.10.620.30">
    <property type="match status" value="1"/>
</dbReference>
<dbReference type="InterPro" id="IPR002931">
    <property type="entry name" value="Transglutaminase-like"/>
</dbReference>
<dbReference type="GO" id="GO:0005737">
    <property type="term" value="C:cytoplasm"/>
    <property type="evidence" value="ECO:0007669"/>
    <property type="project" value="TreeGrafter"/>
</dbReference>
<proteinExistence type="predicted"/>
<keyword evidence="3" id="KW-0645">Protease</keyword>
<dbReference type="SUPFAM" id="SSF54001">
    <property type="entry name" value="Cysteine proteinases"/>
    <property type="match status" value="1"/>
</dbReference>
<dbReference type="SUPFAM" id="SSF63446">
    <property type="entry name" value="Type I dockerin domain"/>
    <property type="match status" value="1"/>
</dbReference>
<dbReference type="PROSITE" id="PS51766">
    <property type="entry name" value="DOCKERIN"/>
    <property type="match status" value="1"/>
</dbReference>
<dbReference type="SUPFAM" id="SSF52058">
    <property type="entry name" value="L domain-like"/>
    <property type="match status" value="1"/>
</dbReference>
<dbReference type="GO" id="GO:0004553">
    <property type="term" value="F:hydrolase activity, hydrolyzing O-glycosyl compounds"/>
    <property type="evidence" value="ECO:0007669"/>
    <property type="project" value="InterPro"/>
</dbReference>
<dbReference type="PANTHER" id="PTHR46333:SF2">
    <property type="entry name" value="CYTOKINESIS PROTEIN 3"/>
    <property type="match status" value="1"/>
</dbReference>
<dbReference type="SMART" id="SM00460">
    <property type="entry name" value="TGc"/>
    <property type="match status" value="1"/>
</dbReference>
<dbReference type="EMBL" id="RCYR01000038">
    <property type="protein sequence ID" value="RYS77009.1"/>
    <property type="molecule type" value="Genomic_DNA"/>
</dbReference>
<dbReference type="InterPro" id="IPR016134">
    <property type="entry name" value="Dockerin_dom"/>
</dbReference>
<dbReference type="GO" id="GO:0008233">
    <property type="term" value="F:peptidase activity"/>
    <property type="evidence" value="ECO:0007669"/>
    <property type="project" value="UniProtKB-KW"/>
</dbReference>
<keyword evidence="3" id="KW-0378">Hydrolase</keyword>
<dbReference type="Gene3D" id="1.10.1330.10">
    <property type="entry name" value="Dockerin domain"/>
    <property type="match status" value="1"/>
</dbReference>
<dbReference type="InterPro" id="IPR052557">
    <property type="entry name" value="CAP/Cytokinesis_protein"/>
</dbReference>
<evidence type="ECO:0000313" key="3">
    <source>
        <dbReference type="EMBL" id="CUO45866.1"/>
    </source>
</evidence>
<feature type="signal peptide" evidence="1">
    <location>
        <begin position="1"/>
        <end position="29"/>
    </location>
</feature>
<dbReference type="EMBL" id="CYZO01000053">
    <property type="protein sequence ID" value="CUO45866.1"/>
    <property type="molecule type" value="Genomic_DNA"/>
</dbReference>
<reference evidence="4 6" key="2">
    <citation type="journal article" date="2019" name="Science, e1252229">
        <title>Invertible promoters mediate bacterial phase variation, antibiotic resistance, and host adaptation in the gut.</title>
        <authorList>
            <person name="Jiang X."/>
            <person name="Hall A.B."/>
            <person name="Arthur T.D."/>
            <person name="Plichta D.R."/>
            <person name="Covington C.T."/>
            <person name="Poyet M."/>
            <person name="Crothers J."/>
            <person name="Moses P.L."/>
            <person name="Tolonen A.C."/>
            <person name="Vlamakis H."/>
            <person name="Alm E.J."/>
            <person name="Xavier R.J."/>
        </authorList>
    </citation>
    <scope>NUCLEOTIDE SEQUENCE [LARGE SCALE GENOMIC DNA]</scope>
    <source>
        <strain evidence="4">Aa_0143</strain>
        <strain evidence="6">aa_0143</strain>
    </source>
</reference>
<dbReference type="Pfam" id="PF01841">
    <property type="entry name" value="Transglut_core"/>
    <property type="match status" value="1"/>
</dbReference>
<dbReference type="Pfam" id="PF00404">
    <property type="entry name" value="Dockerin_1"/>
    <property type="match status" value="1"/>
</dbReference>
<dbReference type="RefSeq" id="WP_004847836.1">
    <property type="nucleotide sequence ID" value="NZ_CATVPX010000013.1"/>
</dbReference>
<keyword evidence="1" id="KW-0732">Signal</keyword>
<dbReference type="Proteomes" id="UP000095787">
    <property type="component" value="Unassembled WGS sequence"/>
</dbReference>
<feature type="domain" description="Dockerin" evidence="2">
    <location>
        <begin position="479"/>
        <end position="545"/>
    </location>
</feature>
<dbReference type="Gene3D" id="3.80.10.10">
    <property type="entry name" value="Ribonuclease Inhibitor"/>
    <property type="match status" value="2"/>
</dbReference>
<dbReference type="GO" id="GO:0006508">
    <property type="term" value="P:proteolysis"/>
    <property type="evidence" value="ECO:0007669"/>
    <property type="project" value="UniProtKB-KW"/>
</dbReference>
<protein>
    <submittedName>
        <fullName evidence="3">Uncharacterized protein involved in cytokinesis, contains TGc (Transglutaminase/protease-like) domain</fullName>
    </submittedName>
</protein>
<dbReference type="Proteomes" id="UP000292665">
    <property type="component" value="Unassembled WGS sequence"/>
</dbReference>
<evidence type="ECO:0000256" key="1">
    <source>
        <dbReference type="SAM" id="SignalP"/>
    </source>
</evidence>
<dbReference type="PANTHER" id="PTHR46333">
    <property type="entry name" value="CYTOKINESIS PROTEIN 3"/>
    <property type="match status" value="1"/>
</dbReference>
<evidence type="ECO:0000259" key="2">
    <source>
        <dbReference type="PROSITE" id="PS51766"/>
    </source>
</evidence>
<dbReference type="InterPro" id="IPR038765">
    <property type="entry name" value="Papain-like_cys_pep_sf"/>
</dbReference>
<dbReference type="InterPro" id="IPR002105">
    <property type="entry name" value="Dockerin_1_rpt"/>
</dbReference>
<evidence type="ECO:0000313" key="5">
    <source>
        <dbReference type="Proteomes" id="UP000095787"/>
    </source>
</evidence>
<sequence>MKKARRIKAGVLAFTAVVSVAVTSVPVYAVEDSPVVYDLKAEQKNQENLEYDQAALDLLKYCNKDDFKTWDQSLAPMNDAQAQEIKTFVDDQIVKGETEDYKKARLIYDWITKNVRYAGSNDTDIGLAPYDVFTKKVAVCGGYSNLYKAMLNAAGIPAIYVIGWAGGQGHAWNLVYADGKWFYSDTTWGVSNPNYYFAPDVKDFSGSHKTQDLVQVRLEGANNTQIGFSNGIAVVGVKDGITEVKIPEKFNDLDIVSVSSDIFNSTLKTLDISKRVTHIDTQLVSNAVSLQEIRVAEENTAYASVDGVLFTKDLKEILCYPAARTDESFTLPKETEKYDEKETFVCEKLKDIHVEEGNSKYSSYDGCIYNKEKTLLLTIPEAKTEVKVPGTVVLDNTTFDSRSNITKIELEEGITTVMPYVFNYCTGIKELYLPDSLESIEADAFNGVNLKQVTVYGNRGTYAEEFAKKNGCTFVADTSDYKKGDVDLDGNVAIGDVRVVLRSICQKIELNEMQELAADVEKDDKVDIKDLRKILRYVCGKIDSL</sequence>
<dbReference type="GO" id="GO:0000272">
    <property type="term" value="P:polysaccharide catabolic process"/>
    <property type="evidence" value="ECO:0007669"/>
    <property type="project" value="InterPro"/>
</dbReference>
<reference evidence="3 5" key="1">
    <citation type="submission" date="2015-09" db="EMBL/GenBank/DDBJ databases">
        <authorList>
            <consortium name="Pathogen Informatics"/>
        </authorList>
    </citation>
    <scope>NUCLEOTIDE SEQUENCE [LARGE SCALE GENOMIC DNA]</scope>
    <source>
        <strain evidence="3 5">2789STDY5834841</strain>
    </source>
</reference>
<dbReference type="AlphaFoldDB" id="A0A174FAN0"/>
<dbReference type="InterPro" id="IPR026906">
    <property type="entry name" value="LRR_5"/>
</dbReference>
<dbReference type="CDD" id="cd14256">
    <property type="entry name" value="Dockerin_I"/>
    <property type="match status" value="1"/>
</dbReference>